<gene>
    <name evidence="1" type="ORF">C8A00DRAFT_32669</name>
</gene>
<evidence type="ECO:0000313" key="1">
    <source>
        <dbReference type="EMBL" id="KAK4154545.1"/>
    </source>
</evidence>
<reference evidence="1" key="2">
    <citation type="submission" date="2023-05" db="EMBL/GenBank/DDBJ databases">
        <authorList>
            <consortium name="Lawrence Berkeley National Laboratory"/>
            <person name="Steindorff A."/>
            <person name="Hensen N."/>
            <person name="Bonometti L."/>
            <person name="Westerberg I."/>
            <person name="Brannstrom I.O."/>
            <person name="Guillou S."/>
            <person name="Cros-Aarteil S."/>
            <person name="Calhoun S."/>
            <person name="Haridas S."/>
            <person name="Kuo A."/>
            <person name="Mondo S."/>
            <person name="Pangilinan J."/>
            <person name="Riley R."/>
            <person name="Labutti K."/>
            <person name="Andreopoulos B."/>
            <person name="Lipzen A."/>
            <person name="Chen C."/>
            <person name="Yanf M."/>
            <person name="Daum C."/>
            <person name="Ng V."/>
            <person name="Clum A."/>
            <person name="Ohm R."/>
            <person name="Martin F."/>
            <person name="Silar P."/>
            <person name="Natvig D."/>
            <person name="Lalanne C."/>
            <person name="Gautier V."/>
            <person name="Ament-Velasquez S.L."/>
            <person name="Kruys A."/>
            <person name="Hutchinson M.I."/>
            <person name="Powell A.J."/>
            <person name="Barry K."/>
            <person name="Miller A.N."/>
            <person name="Grigoriev I.V."/>
            <person name="Debuchy R."/>
            <person name="Gladieux P."/>
            <person name="Thoren M.H."/>
            <person name="Johannesson H."/>
        </authorList>
    </citation>
    <scope>NUCLEOTIDE SEQUENCE</scope>
    <source>
        <strain evidence="1">CBS 538.74</strain>
    </source>
</reference>
<dbReference type="EMBL" id="MU856909">
    <property type="protein sequence ID" value="KAK4154545.1"/>
    <property type="molecule type" value="Genomic_DNA"/>
</dbReference>
<organism evidence="1 2">
    <name type="scientific">Chaetomidium leptoderma</name>
    <dbReference type="NCBI Taxonomy" id="669021"/>
    <lineage>
        <taxon>Eukaryota</taxon>
        <taxon>Fungi</taxon>
        <taxon>Dikarya</taxon>
        <taxon>Ascomycota</taxon>
        <taxon>Pezizomycotina</taxon>
        <taxon>Sordariomycetes</taxon>
        <taxon>Sordariomycetidae</taxon>
        <taxon>Sordariales</taxon>
        <taxon>Chaetomiaceae</taxon>
        <taxon>Chaetomidium</taxon>
    </lineage>
</organism>
<protein>
    <submittedName>
        <fullName evidence="1">Uncharacterized protein</fullName>
    </submittedName>
</protein>
<evidence type="ECO:0000313" key="2">
    <source>
        <dbReference type="Proteomes" id="UP001302745"/>
    </source>
</evidence>
<name>A0AAN6VQI2_9PEZI</name>
<keyword evidence="2" id="KW-1185">Reference proteome</keyword>
<dbReference type="Proteomes" id="UP001302745">
    <property type="component" value="Unassembled WGS sequence"/>
</dbReference>
<proteinExistence type="predicted"/>
<accession>A0AAN6VQI2</accession>
<dbReference type="AlphaFoldDB" id="A0AAN6VQI2"/>
<comment type="caution">
    <text evidence="1">The sequence shown here is derived from an EMBL/GenBank/DDBJ whole genome shotgun (WGS) entry which is preliminary data.</text>
</comment>
<sequence>MDSMGDGDAMGGIPAATRFASNAVVLRAMGGQIQSSHLLRALCLTSRFLYFELVAFLYRDLDVPLDKIDPGNPNLVFTRTLFARSLSSQKESDIRFNGAVHELLARMPRLERFVWTEPLLMMPATAMALFKSCPRLKEIHYHVRSDDKEQSRSVQWTNSTNISASWTKHDFSVFGNLQSLTLTQLCSHLPRWKGHIVQVLHNSPGLGALELSISAIAIHWHHSSYREDHYENFFDSMCDDYEAVGGQPLRLGSLRLGHAMYPMSHSSLVKLTDLRHLEEVHIDNRSVTGLWNQSLIDLYPLGSFDSGIVFDAFRPPHCCSLRRFSVSKYEHDVHLFLCHVARDPSFSKGLAVCIEDLRSVCWGDPSLLLRPNPRQPGLPIQLRMMGLYLDLESIEMPSLAVEKSLRVETLLDLVVATNADSLEGLMVYLPERTRNGLSGRINAGYEDTNHFYELDTLEPAIRGLPRLRELSINGRDPKRGHTDNPVTPELVLDTAHRLARAGSRLVYIDIYERVWRVTRGGDGSVELDDLRGRERNSAELFYYFSWRPYKALKLPLDVFHRPYLGSA</sequence>
<reference evidence="1" key="1">
    <citation type="journal article" date="2023" name="Mol. Phylogenet. Evol.">
        <title>Genome-scale phylogeny and comparative genomics of the fungal order Sordariales.</title>
        <authorList>
            <person name="Hensen N."/>
            <person name="Bonometti L."/>
            <person name="Westerberg I."/>
            <person name="Brannstrom I.O."/>
            <person name="Guillou S."/>
            <person name="Cros-Aarteil S."/>
            <person name="Calhoun S."/>
            <person name="Haridas S."/>
            <person name="Kuo A."/>
            <person name="Mondo S."/>
            <person name="Pangilinan J."/>
            <person name="Riley R."/>
            <person name="LaButti K."/>
            <person name="Andreopoulos B."/>
            <person name="Lipzen A."/>
            <person name="Chen C."/>
            <person name="Yan M."/>
            <person name="Daum C."/>
            <person name="Ng V."/>
            <person name="Clum A."/>
            <person name="Steindorff A."/>
            <person name="Ohm R.A."/>
            <person name="Martin F."/>
            <person name="Silar P."/>
            <person name="Natvig D.O."/>
            <person name="Lalanne C."/>
            <person name="Gautier V."/>
            <person name="Ament-Velasquez S.L."/>
            <person name="Kruys A."/>
            <person name="Hutchinson M.I."/>
            <person name="Powell A.J."/>
            <person name="Barry K."/>
            <person name="Miller A.N."/>
            <person name="Grigoriev I.V."/>
            <person name="Debuchy R."/>
            <person name="Gladieux P."/>
            <person name="Hiltunen Thoren M."/>
            <person name="Johannesson H."/>
        </authorList>
    </citation>
    <scope>NUCLEOTIDE SEQUENCE</scope>
    <source>
        <strain evidence="1">CBS 538.74</strain>
    </source>
</reference>